<evidence type="ECO:0000313" key="2">
    <source>
        <dbReference type="EMBL" id="QCD46269.1"/>
    </source>
</evidence>
<gene>
    <name evidence="2" type="ORF">CRECT_0578</name>
</gene>
<evidence type="ECO:0000313" key="3">
    <source>
        <dbReference type="Proteomes" id="UP000502377"/>
    </source>
</evidence>
<feature type="transmembrane region" description="Helical" evidence="1">
    <location>
        <begin position="241"/>
        <end position="260"/>
    </location>
</feature>
<name>A0A6G5QKW7_CAMRE</name>
<dbReference type="EMBL" id="CP012543">
    <property type="protein sequence ID" value="QCD46269.1"/>
    <property type="molecule type" value="Genomic_DNA"/>
</dbReference>
<dbReference type="AlphaFoldDB" id="A0A6G5QKW7"/>
<dbReference type="Proteomes" id="UP000502377">
    <property type="component" value="Chromosome"/>
</dbReference>
<keyword evidence="1" id="KW-0472">Membrane</keyword>
<reference evidence="2 3" key="1">
    <citation type="submission" date="2016-07" db="EMBL/GenBank/DDBJ databases">
        <title>Comparative genomics of the Campylobacter concisus group.</title>
        <authorList>
            <person name="Miller W.G."/>
            <person name="Yee E."/>
            <person name="Chapman M.H."/>
            <person name="Huynh S."/>
            <person name="Bono J.L."/>
            <person name="On S.L.W."/>
            <person name="StLeger J."/>
            <person name="Foster G."/>
            <person name="Parker C.T."/>
        </authorList>
    </citation>
    <scope>NUCLEOTIDE SEQUENCE [LARGE SCALE GENOMIC DNA]</scope>
    <source>
        <strain evidence="2 3">ATCC 33238</strain>
    </source>
</reference>
<keyword evidence="1" id="KW-1133">Transmembrane helix</keyword>
<proteinExistence type="predicted"/>
<feature type="transmembrane region" description="Helical" evidence="1">
    <location>
        <begin position="266"/>
        <end position="289"/>
    </location>
</feature>
<feature type="transmembrane region" description="Helical" evidence="1">
    <location>
        <begin position="88"/>
        <end position="112"/>
    </location>
</feature>
<protein>
    <submittedName>
        <fullName evidence="2">Putative membrane protein</fullName>
    </submittedName>
</protein>
<dbReference type="RefSeq" id="WP_227932177.1">
    <property type="nucleotide sequence ID" value="NZ_CP012543.1"/>
</dbReference>
<dbReference type="KEGG" id="crx:CRECT_0578"/>
<evidence type="ECO:0000256" key="1">
    <source>
        <dbReference type="SAM" id="Phobius"/>
    </source>
</evidence>
<feature type="transmembrane region" description="Helical" evidence="1">
    <location>
        <begin position="118"/>
        <end position="136"/>
    </location>
</feature>
<sequence>MMITQNGLKLLGGRVNSLECVYKDKSGFDYSFSLDGQILNIRTLQSPLLPVNGGDETLVVCDKKERVLGLKNRSLNSAAWYAYEPSSFFAALFFVLFLLFGAAGVWAIFSGFGGRQPLFSDLLLVFGFGSLAFAWFKYHREAFLGLRVRLVLGAVKEPKANGKVSGAVRNLRVFETKEKNYFSVTIGDTFLWGSSPKKRALELANGDEASVKYENFKVLEIRNLSKNLTAKKSQGFFERGVSFIADIAISLCAGLVLLYAGTMDFWFSPFAGIAGLIILLGGVCFNVFYKKD</sequence>
<accession>A0A6G5QKW7</accession>
<organism evidence="2 3">
    <name type="scientific">Campylobacter rectus</name>
    <name type="common">Wolinella recta</name>
    <dbReference type="NCBI Taxonomy" id="203"/>
    <lineage>
        <taxon>Bacteria</taxon>
        <taxon>Pseudomonadati</taxon>
        <taxon>Campylobacterota</taxon>
        <taxon>Epsilonproteobacteria</taxon>
        <taxon>Campylobacterales</taxon>
        <taxon>Campylobacteraceae</taxon>
        <taxon>Campylobacter</taxon>
    </lineage>
</organism>
<keyword evidence="1" id="KW-0812">Transmembrane</keyword>